<dbReference type="PATRIC" id="fig|336831.14.peg.1661"/>
<accession>A0A0M2V449</accession>
<keyword evidence="1 2" id="KW-0238">DNA-binding</keyword>
<dbReference type="STRING" id="336831.WG68_12165"/>
<dbReference type="InterPro" id="IPR011042">
    <property type="entry name" value="6-blade_b-propeller_TolB-like"/>
</dbReference>
<organism evidence="5 6">
    <name type="scientific">Arsukibacterium ikkense</name>
    <dbReference type="NCBI Taxonomy" id="336831"/>
    <lineage>
        <taxon>Bacteria</taxon>
        <taxon>Pseudomonadati</taxon>
        <taxon>Pseudomonadota</taxon>
        <taxon>Gammaproteobacteria</taxon>
        <taxon>Chromatiales</taxon>
        <taxon>Chromatiaceae</taxon>
        <taxon>Arsukibacterium</taxon>
    </lineage>
</organism>
<dbReference type="GO" id="GO:0006355">
    <property type="term" value="P:regulation of DNA-templated transcription"/>
    <property type="evidence" value="ECO:0007669"/>
    <property type="project" value="InterPro"/>
</dbReference>
<dbReference type="PANTHER" id="PTHR36842:SF1">
    <property type="entry name" value="PROTEIN TOLB"/>
    <property type="match status" value="1"/>
</dbReference>
<evidence type="ECO:0000313" key="5">
    <source>
        <dbReference type="EMBL" id="KKO45174.1"/>
    </source>
</evidence>
<dbReference type="SUPFAM" id="SSF46894">
    <property type="entry name" value="C-terminal effector domain of the bipartite response regulators"/>
    <property type="match status" value="1"/>
</dbReference>
<feature type="domain" description="OmpR/PhoB-type" evidence="4">
    <location>
        <begin position="27"/>
        <end position="126"/>
    </location>
</feature>
<dbReference type="Pfam" id="PF00486">
    <property type="entry name" value="Trans_reg_C"/>
    <property type="match status" value="1"/>
</dbReference>
<feature type="transmembrane region" description="Helical" evidence="3">
    <location>
        <begin position="182"/>
        <end position="200"/>
    </location>
</feature>
<dbReference type="Gene3D" id="2.120.10.30">
    <property type="entry name" value="TolB, C-terminal domain"/>
    <property type="match status" value="1"/>
</dbReference>
<reference evidence="5 6" key="1">
    <citation type="submission" date="2015-03" db="EMBL/GenBank/DDBJ databases">
        <title>Draft genome sequences of two protease-producing strains of Arsukibacterium isolated from two cold and alkaline environments.</title>
        <authorList>
            <person name="Lylloff J.E."/>
            <person name="Skov L.B."/>
            <person name="Jepsen M."/>
            <person name="Hallin P.F."/>
            <person name="Sorensen S.J."/>
            <person name="Stougaard P."/>
            <person name="Glaring M.A."/>
        </authorList>
    </citation>
    <scope>NUCLEOTIDE SEQUENCE [LARGE SCALE GENOMIC DNA]</scope>
    <source>
        <strain evidence="5 6">GCM72</strain>
    </source>
</reference>
<evidence type="ECO:0000256" key="1">
    <source>
        <dbReference type="ARBA" id="ARBA00023125"/>
    </source>
</evidence>
<dbReference type="InterPro" id="IPR001867">
    <property type="entry name" value="OmpR/PhoB-type_DNA-bd"/>
</dbReference>
<dbReference type="SMART" id="SM00862">
    <property type="entry name" value="Trans_reg_C"/>
    <property type="match status" value="1"/>
</dbReference>
<dbReference type="CDD" id="cd00383">
    <property type="entry name" value="trans_reg_C"/>
    <property type="match status" value="1"/>
</dbReference>
<dbReference type="Gene3D" id="1.10.10.10">
    <property type="entry name" value="Winged helix-like DNA-binding domain superfamily/Winged helix DNA-binding domain"/>
    <property type="match status" value="1"/>
</dbReference>
<evidence type="ECO:0000259" key="4">
    <source>
        <dbReference type="PROSITE" id="PS51755"/>
    </source>
</evidence>
<keyword evidence="3" id="KW-0472">Membrane</keyword>
<dbReference type="AlphaFoldDB" id="A0A0M2V449"/>
<dbReference type="GO" id="GO:0003677">
    <property type="term" value="F:DNA binding"/>
    <property type="evidence" value="ECO:0007669"/>
    <property type="project" value="UniProtKB-UniRule"/>
</dbReference>
<dbReference type="PROSITE" id="PS51755">
    <property type="entry name" value="OMPR_PHOB"/>
    <property type="match status" value="1"/>
</dbReference>
<evidence type="ECO:0000256" key="2">
    <source>
        <dbReference type="PROSITE-ProRule" id="PRU01091"/>
    </source>
</evidence>
<dbReference type="SUPFAM" id="SSF82171">
    <property type="entry name" value="DPP6 N-terminal domain-like"/>
    <property type="match status" value="1"/>
</dbReference>
<evidence type="ECO:0000256" key="3">
    <source>
        <dbReference type="SAM" id="Phobius"/>
    </source>
</evidence>
<protein>
    <recommendedName>
        <fullName evidence="4">OmpR/PhoB-type domain-containing protein</fullName>
    </recommendedName>
</protein>
<comment type="caution">
    <text evidence="5">The sequence shown here is derived from an EMBL/GenBank/DDBJ whole genome shotgun (WGS) entry which is preliminary data.</text>
</comment>
<name>A0A0M2V449_9GAMM</name>
<keyword evidence="3" id="KW-0812">Transmembrane</keyword>
<gene>
    <name evidence="5" type="ORF">WG68_12165</name>
</gene>
<sequence>MSSIDNSNIATIGLFVNMQVFVRTLKLMAMQLLGPWRINVENFCLEDDNSSLELERLLFNLLRYFLANSQRVIPRQELVEQVWQQGFVDDNAINRAISDLRKALQHPGLTESPLKTHHRKGYSLQWSEQLQRDFAAQHIAAVVPPTAGPEANTSEPPALIADTSPQSANKKVLFRLKRKRNLFAPLLLICAALLWLWQAALPDAEPVVPAEVATSERGQASVSIQHKLTWQKGIEYNLALSSNQQLLAYNHTFNSKANSLKVRPYSSTVQQDPAEITLSQEGYSLFVLGWQPEQQRLLVRLNKDDMSYCAYQLYDFTAFPQYKSSPLDLACDPVSRNVAQLNRGGDQLYRIKPATEATGSERLVIEHLKTGQTELLLQPRSSGSGAGIVDFALSPDGFQLAYLHLTDRVSGFVYLYNLVSAEQQQLASFKQSGNLINISWNQSGSHLYAANGPELISISVADKQLKKRAFPKGHYFGKVQLTGERQAIASNFSAHTAGKLGGWHMAAVKDLFVAEQTVFSEFSQDTGSVGIVQVNPKQPQQLAYSANKGNGWQLWLRNNDKDIQLTTIADGSAAINNLDWSADGRQLVFGYQGSVWLYDLIEQNLRKLSHAPEFNFPVFEPDGTSIVVQRHQNNQSHLWRIDIGSGQLQQLSLQQATQPHFDQGKLYYRQEGALYQFVDGARNDIQITDKSLYQVIRMHQGWLYQFNQATGWFSRYPLDQPTQLEQVLHQDLIQSGLPMFFTVNPHQPQQMFVLSIRYPAADLYHIKW</sequence>
<feature type="DNA-binding region" description="OmpR/PhoB-type" evidence="2">
    <location>
        <begin position="27"/>
        <end position="126"/>
    </location>
</feature>
<proteinExistence type="predicted"/>
<dbReference type="OrthoDB" id="9782895at2"/>
<evidence type="ECO:0000313" key="6">
    <source>
        <dbReference type="Proteomes" id="UP000034228"/>
    </source>
</evidence>
<keyword evidence="3" id="KW-1133">Transmembrane helix</keyword>
<keyword evidence="6" id="KW-1185">Reference proteome</keyword>
<dbReference type="InterPro" id="IPR016032">
    <property type="entry name" value="Sig_transdc_resp-reg_C-effctor"/>
</dbReference>
<dbReference type="PANTHER" id="PTHR36842">
    <property type="entry name" value="PROTEIN TOLB HOMOLOG"/>
    <property type="match status" value="1"/>
</dbReference>
<dbReference type="GO" id="GO:0000160">
    <property type="term" value="P:phosphorelay signal transduction system"/>
    <property type="evidence" value="ECO:0007669"/>
    <property type="project" value="InterPro"/>
</dbReference>
<dbReference type="InterPro" id="IPR036388">
    <property type="entry name" value="WH-like_DNA-bd_sf"/>
</dbReference>
<dbReference type="EMBL" id="LAHO01000011">
    <property type="protein sequence ID" value="KKO45174.1"/>
    <property type="molecule type" value="Genomic_DNA"/>
</dbReference>
<dbReference type="Proteomes" id="UP000034228">
    <property type="component" value="Unassembled WGS sequence"/>
</dbReference>